<sequence length="121" mass="12838">MPRLIRLYLFSAACGIGLSVLFTALLLIFDIAHLRRLLLTAPGGGTALMMLMLFTAAPFSAVQFGIRIMALSEPGSGPPRGRRAGSPAHASRDSVSAICGASSPPCRADRGFPAKRRQKSR</sequence>
<protein>
    <submittedName>
        <fullName evidence="3">Uncharacterized protein</fullName>
    </submittedName>
</protein>
<feature type="transmembrane region" description="Helical" evidence="2">
    <location>
        <begin position="7"/>
        <end position="29"/>
    </location>
</feature>
<keyword evidence="4" id="KW-1185">Reference proteome</keyword>
<dbReference type="EMBL" id="FNAH01000002">
    <property type="protein sequence ID" value="SDD76155.1"/>
    <property type="molecule type" value="Genomic_DNA"/>
</dbReference>
<keyword evidence="2" id="KW-1133">Transmembrane helix</keyword>
<proteinExistence type="predicted"/>
<evidence type="ECO:0000256" key="1">
    <source>
        <dbReference type="SAM" id="MobiDB-lite"/>
    </source>
</evidence>
<feature type="transmembrane region" description="Helical" evidence="2">
    <location>
        <begin position="49"/>
        <end position="70"/>
    </location>
</feature>
<keyword evidence="2" id="KW-0472">Membrane</keyword>
<accession>A0A1G6XFQ2</accession>
<feature type="region of interest" description="Disordered" evidence="1">
    <location>
        <begin position="73"/>
        <end position="121"/>
    </location>
</feature>
<name>A0A1G6XFQ2_9RHOB</name>
<keyword evidence="2" id="KW-0812">Transmembrane</keyword>
<dbReference type="STRING" id="591205.SAMN05421538_102372"/>
<reference evidence="3 4" key="1">
    <citation type="submission" date="2016-10" db="EMBL/GenBank/DDBJ databases">
        <authorList>
            <person name="de Groot N.N."/>
        </authorList>
    </citation>
    <scope>NUCLEOTIDE SEQUENCE [LARGE SCALE GENOMIC DNA]</scope>
    <source>
        <strain evidence="3 4">DSM 22220</strain>
    </source>
</reference>
<gene>
    <name evidence="3" type="ORF">SAMN05421538_102372</name>
</gene>
<dbReference type="Proteomes" id="UP000199344">
    <property type="component" value="Unassembled WGS sequence"/>
</dbReference>
<evidence type="ECO:0000256" key="2">
    <source>
        <dbReference type="SAM" id="Phobius"/>
    </source>
</evidence>
<organism evidence="3 4">
    <name type="scientific">Paracoccus isoporae</name>
    <dbReference type="NCBI Taxonomy" id="591205"/>
    <lineage>
        <taxon>Bacteria</taxon>
        <taxon>Pseudomonadati</taxon>
        <taxon>Pseudomonadota</taxon>
        <taxon>Alphaproteobacteria</taxon>
        <taxon>Rhodobacterales</taxon>
        <taxon>Paracoccaceae</taxon>
        <taxon>Paracoccus</taxon>
    </lineage>
</organism>
<evidence type="ECO:0000313" key="3">
    <source>
        <dbReference type="EMBL" id="SDD76155.1"/>
    </source>
</evidence>
<dbReference type="AlphaFoldDB" id="A0A1G6XFQ2"/>
<evidence type="ECO:0000313" key="4">
    <source>
        <dbReference type="Proteomes" id="UP000199344"/>
    </source>
</evidence>